<accession>A0A0W0RJN6</accession>
<evidence type="ECO:0000256" key="2">
    <source>
        <dbReference type="ARBA" id="ARBA00023043"/>
    </source>
</evidence>
<proteinExistence type="predicted"/>
<protein>
    <submittedName>
        <fullName evidence="4">Ankyrin repeat-containing protein</fullName>
    </submittedName>
</protein>
<name>A0A0W0RJN6_LEGBO</name>
<dbReference type="InterPro" id="IPR002110">
    <property type="entry name" value="Ankyrin_rpt"/>
</dbReference>
<dbReference type="Proteomes" id="UP000054695">
    <property type="component" value="Unassembled WGS sequence"/>
</dbReference>
<dbReference type="Pfam" id="PF13637">
    <property type="entry name" value="Ank_4"/>
    <property type="match status" value="1"/>
</dbReference>
<keyword evidence="1" id="KW-0677">Repeat</keyword>
<dbReference type="SMART" id="SM00248">
    <property type="entry name" value="ANK"/>
    <property type="match status" value="12"/>
</dbReference>
<dbReference type="PROSITE" id="PS50088">
    <property type="entry name" value="ANK_REPEAT"/>
    <property type="match status" value="6"/>
</dbReference>
<dbReference type="PANTHER" id="PTHR24126">
    <property type="entry name" value="ANKYRIN REPEAT, PH AND SEC7 DOMAIN CONTAINING PROTEIN SECG-RELATED"/>
    <property type="match status" value="1"/>
</dbReference>
<dbReference type="PATRIC" id="fig|447.4.peg.3016"/>
<dbReference type="SUPFAM" id="SSF48403">
    <property type="entry name" value="Ankyrin repeat"/>
    <property type="match status" value="3"/>
</dbReference>
<keyword evidence="5" id="KW-1185">Reference proteome</keyword>
<dbReference type="AlphaFoldDB" id="A0A0W0RJN6"/>
<dbReference type="EMBL" id="LNXU01000032">
    <property type="protein sequence ID" value="KTC71257.1"/>
    <property type="molecule type" value="Genomic_DNA"/>
</dbReference>
<gene>
    <name evidence="4" type="ORF">Lboz_2834</name>
</gene>
<feature type="repeat" description="ANK" evidence="3">
    <location>
        <begin position="324"/>
        <end position="356"/>
    </location>
</feature>
<feature type="repeat" description="ANK" evidence="3">
    <location>
        <begin position="426"/>
        <end position="458"/>
    </location>
</feature>
<sequence>MSRIESLKTAIKQRNLAQFKKLLSSLDEEYFLTSDEEGNTLAHLAVIYDQPEILEVLIKKGEELGRPVFQVSNDNGYTPLECCYLYSSSKTMPLLQSQSQLSPICNQVLLGQHSKLEGLSSMSFRRERIEKVALFASALGDVKALEILLKKARDKESLLRHKTKDGWSGVHFAAYNNQLEALQFFPAEFTAEVTDNQGNTPLMIAAARGNLKIIEYLFEKGCNLYRKNNIGENAAIFAAGNGQLDTLEFLDKAGADLMAVNDKGENALTLAARNGHLACVSYLLGRGVPGDLKNNQGKTAFQLALEARQLEIADLLVTKSTSTEKDQALFDAVKRGDLEGVQWLVKHGASLSATNESQMTPILLAASLGNIKLIDYFLSIEDLSLIHDKDSEGDSLLFVAIKAQQPLLVKHVIDRGYFSVEDRNEKGKTPLLAAAEVNSDELVEFFHQKGSSLEEQDNEGNTAYHLLLAKGNFGNAMSYIHAHSPALLLKKNNEGESPLHTVIQHKQTDEIGKVLALVASDPKLKTDLMEARDKEGNTPLLAAVACQHPEAIPILLAAGADVLAKNDKAQSVITIAPLNTFPQETLKLFFDAYQIDYKEYYARRRLYFIFGGEKLNEVLKFPDADVKFGSGLFDEGVQVLNEYLKAFIREKHPEYSLQFEHLLGALDKLQSDATVGNILNRLDSEGMVFQATGFRGHGVLATLKDLPDGSMKLSLAERGARVGGAPFLNDENKKFAAVRSIIVPKEKRQEVIQLLYQAKNEPQAKGVNILFNQIPEIVGEPYQFSSIYQKKFMDICFYSNPKTGLYEQFIEILGPENGKAFYKEFELYMREQELDRYKEFCRLAHPDENLQENPIVVKAQELVDKRHEALSPATQNFHV</sequence>
<dbReference type="PRINTS" id="PR01415">
    <property type="entry name" value="ANKYRIN"/>
</dbReference>
<evidence type="ECO:0000313" key="5">
    <source>
        <dbReference type="Proteomes" id="UP000054695"/>
    </source>
</evidence>
<dbReference type="PANTHER" id="PTHR24126:SF14">
    <property type="entry name" value="ANK_REP_REGION DOMAIN-CONTAINING PROTEIN"/>
    <property type="match status" value="1"/>
</dbReference>
<dbReference type="PROSITE" id="PS50297">
    <property type="entry name" value="ANK_REP_REGION"/>
    <property type="match status" value="4"/>
</dbReference>
<feature type="repeat" description="ANK" evidence="3">
    <location>
        <begin position="37"/>
        <end position="64"/>
    </location>
</feature>
<feature type="repeat" description="ANK" evidence="3">
    <location>
        <begin position="263"/>
        <end position="295"/>
    </location>
</feature>
<dbReference type="InterPro" id="IPR036770">
    <property type="entry name" value="Ankyrin_rpt-contain_sf"/>
</dbReference>
<feature type="repeat" description="ANK" evidence="3">
    <location>
        <begin position="535"/>
        <end position="567"/>
    </location>
</feature>
<keyword evidence="2 3" id="KW-0040">ANK repeat</keyword>
<dbReference type="STRING" id="447.Lboz_2834"/>
<evidence type="ECO:0000256" key="1">
    <source>
        <dbReference type="ARBA" id="ARBA00022737"/>
    </source>
</evidence>
<comment type="caution">
    <text evidence="4">The sequence shown here is derived from an EMBL/GenBank/DDBJ whole genome shotgun (WGS) entry which is preliminary data.</text>
</comment>
<organism evidence="4 5">
    <name type="scientific">Legionella bozemanae</name>
    <name type="common">Fluoribacter bozemanae</name>
    <dbReference type="NCBI Taxonomy" id="447"/>
    <lineage>
        <taxon>Bacteria</taxon>
        <taxon>Pseudomonadati</taxon>
        <taxon>Pseudomonadota</taxon>
        <taxon>Gammaproteobacteria</taxon>
        <taxon>Legionellales</taxon>
        <taxon>Legionellaceae</taxon>
        <taxon>Legionella</taxon>
    </lineage>
</organism>
<evidence type="ECO:0000256" key="3">
    <source>
        <dbReference type="PROSITE-ProRule" id="PRU00023"/>
    </source>
</evidence>
<dbReference type="RefSeq" id="WP_058460417.1">
    <property type="nucleotide sequence ID" value="NZ_CAAAIY010000002.1"/>
</dbReference>
<dbReference type="OrthoDB" id="5632076at2"/>
<reference evidence="4 5" key="1">
    <citation type="submission" date="2015-11" db="EMBL/GenBank/DDBJ databases">
        <title>Genomic analysis of 38 Legionella species identifies large and diverse effector repertoires.</title>
        <authorList>
            <person name="Burstein D."/>
            <person name="Amaro F."/>
            <person name="Zusman T."/>
            <person name="Lifshitz Z."/>
            <person name="Cohen O."/>
            <person name="Gilbert J.A."/>
            <person name="Pupko T."/>
            <person name="Shuman H.A."/>
            <person name="Segal G."/>
        </authorList>
    </citation>
    <scope>NUCLEOTIDE SEQUENCE [LARGE SCALE GENOMIC DNA]</scope>
    <source>
        <strain evidence="4 5">WIGA</strain>
    </source>
</reference>
<evidence type="ECO:0000313" key="4">
    <source>
        <dbReference type="EMBL" id="KTC71257.1"/>
    </source>
</evidence>
<dbReference type="Gene3D" id="1.25.40.20">
    <property type="entry name" value="Ankyrin repeat-containing domain"/>
    <property type="match status" value="4"/>
</dbReference>
<feature type="repeat" description="ANK" evidence="3">
    <location>
        <begin position="197"/>
        <end position="229"/>
    </location>
</feature>
<dbReference type="Pfam" id="PF12796">
    <property type="entry name" value="Ank_2"/>
    <property type="match status" value="3"/>
</dbReference>